<keyword evidence="2 5" id="KW-0808">Transferase</keyword>
<dbReference type="EC" id="2.7.4.8" evidence="5"/>
<dbReference type="Gene3D" id="3.40.50.300">
    <property type="entry name" value="P-loop containing nucleotide triphosphate hydrolases"/>
    <property type="match status" value="1"/>
</dbReference>
<evidence type="ECO:0000259" key="4">
    <source>
        <dbReference type="PROSITE" id="PS50052"/>
    </source>
</evidence>
<dbReference type="CDD" id="cd00071">
    <property type="entry name" value="GMPK"/>
    <property type="match status" value="1"/>
</dbReference>
<comment type="similarity">
    <text evidence="1">Belongs to the guanylate kinase family.</text>
</comment>
<evidence type="ECO:0000256" key="3">
    <source>
        <dbReference type="ARBA" id="ARBA00022777"/>
    </source>
</evidence>
<dbReference type="InterPro" id="IPR027417">
    <property type="entry name" value="P-loop_NTPase"/>
</dbReference>
<dbReference type="PANTHER" id="PTHR23117:SF13">
    <property type="entry name" value="GUANYLATE KINASE"/>
    <property type="match status" value="1"/>
</dbReference>
<dbReference type="InterPro" id="IPR020590">
    <property type="entry name" value="Guanylate_kinase_CS"/>
</dbReference>
<sequence>MSNLPIYVFSGPSGAGKSTVLQMLMEKFPNNFGFSVSHTTRKPRPGEKDGIDYHFTDRDTFLSEISEGKFLEYAEFAGNIYGTSRSAVQSVISLPCLYNKCCSNLYS</sequence>
<evidence type="ECO:0000256" key="1">
    <source>
        <dbReference type="ARBA" id="ARBA00005790"/>
    </source>
</evidence>
<dbReference type="SMART" id="SM00072">
    <property type="entry name" value="GuKc"/>
    <property type="match status" value="1"/>
</dbReference>
<dbReference type="Pfam" id="PF00625">
    <property type="entry name" value="Guanylate_kin"/>
    <property type="match status" value="1"/>
</dbReference>
<feature type="domain" description="Guanylate kinase-like" evidence="4">
    <location>
        <begin position="4"/>
        <end position="93"/>
    </location>
</feature>
<evidence type="ECO:0000313" key="5">
    <source>
        <dbReference type="EMBL" id="CAX73749.1"/>
    </source>
</evidence>
<proteinExistence type="evidence at transcript level"/>
<dbReference type="PROSITE" id="PS00856">
    <property type="entry name" value="GUANYLATE_KINASE_1"/>
    <property type="match status" value="1"/>
</dbReference>
<reference evidence="5" key="1">
    <citation type="journal article" date="2009" name="Nature">
        <title>The Schistosoma japonicum genome reveals features of host-parasite interplay.</title>
        <authorList>
            <person name="Liu F."/>
            <person name="Zhou Y."/>
            <person name="Wang Z.Q."/>
            <person name="Lu G."/>
            <person name="Zheng H."/>
            <person name="Brindley P.J."/>
            <person name="McManus D.P."/>
            <person name="Blair D."/>
            <person name="Zhang Q.H."/>
            <person name="Zhong Y."/>
            <person name="Wang S."/>
            <person name="Han Z.G."/>
            <person name="Chen Z."/>
        </authorList>
    </citation>
    <scope>NUCLEOTIDE SEQUENCE</scope>
    <source>
        <strain evidence="5">Anhui</strain>
    </source>
</reference>
<reference evidence="5" key="2">
    <citation type="submission" date="2009-03" db="EMBL/GenBank/DDBJ databases">
        <authorList>
            <person name="Gang L."/>
        </authorList>
    </citation>
    <scope>NUCLEOTIDE SEQUENCE</scope>
    <source>
        <strain evidence="5">Anhui</strain>
    </source>
</reference>
<dbReference type="InterPro" id="IPR008145">
    <property type="entry name" value="GK/Ca_channel_bsu"/>
</dbReference>
<dbReference type="PANTHER" id="PTHR23117">
    <property type="entry name" value="GUANYLATE KINASE-RELATED"/>
    <property type="match status" value="1"/>
</dbReference>
<dbReference type="GO" id="GO:0004385">
    <property type="term" value="F:GMP kinase activity"/>
    <property type="evidence" value="ECO:0007669"/>
    <property type="project" value="UniProtKB-EC"/>
</dbReference>
<organism evidence="5">
    <name type="scientific">Schistosoma japonicum</name>
    <name type="common">Blood fluke</name>
    <dbReference type="NCBI Taxonomy" id="6182"/>
    <lineage>
        <taxon>Eukaryota</taxon>
        <taxon>Metazoa</taxon>
        <taxon>Spiralia</taxon>
        <taxon>Lophotrochozoa</taxon>
        <taxon>Platyhelminthes</taxon>
        <taxon>Trematoda</taxon>
        <taxon>Digenea</taxon>
        <taxon>Strigeidida</taxon>
        <taxon>Schistosomatoidea</taxon>
        <taxon>Schistosomatidae</taxon>
        <taxon>Schistosoma</taxon>
    </lineage>
</organism>
<protein>
    <submittedName>
        <fullName evidence="5">Guanylate kinase</fullName>
        <ecNumber evidence="5">2.7.4.8</ecNumber>
    </submittedName>
</protein>
<dbReference type="EMBL" id="FN318020">
    <property type="protein sequence ID" value="CAX73749.1"/>
    <property type="molecule type" value="mRNA"/>
</dbReference>
<dbReference type="InterPro" id="IPR008144">
    <property type="entry name" value="Guanylate_kin-like_dom"/>
</dbReference>
<evidence type="ECO:0000256" key="2">
    <source>
        <dbReference type="ARBA" id="ARBA00022679"/>
    </source>
</evidence>
<dbReference type="PROSITE" id="PS50052">
    <property type="entry name" value="GUANYLATE_KINASE_2"/>
    <property type="match status" value="1"/>
</dbReference>
<dbReference type="SUPFAM" id="SSF52540">
    <property type="entry name" value="P-loop containing nucleoside triphosphate hydrolases"/>
    <property type="match status" value="1"/>
</dbReference>
<dbReference type="AlphaFoldDB" id="C1LGC1"/>
<accession>C1LGC1</accession>
<dbReference type="GO" id="GO:0005829">
    <property type="term" value="C:cytosol"/>
    <property type="evidence" value="ECO:0007669"/>
    <property type="project" value="TreeGrafter"/>
</dbReference>
<dbReference type="FunFam" id="3.30.63.10:FF:000002">
    <property type="entry name" value="Guanylate kinase 1"/>
    <property type="match status" value="1"/>
</dbReference>
<name>C1LGC1_SCHJA</name>
<keyword evidence="3 5" id="KW-0418">Kinase</keyword>